<evidence type="ECO:0000256" key="2">
    <source>
        <dbReference type="ARBA" id="ARBA00022801"/>
    </source>
</evidence>
<name>A0A853BGK9_9ACTN</name>
<comment type="caution">
    <text evidence="5">The sequence shown here is derived from an EMBL/GenBank/DDBJ whole genome shotgun (WGS) entry which is preliminary data.</text>
</comment>
<dbReference type="SMART" id="SM00797">
    <property type="entry name" value="AHS2"/>
    <property type="match status" value="1"/>
</dbReference>
<organism evidence="5 6">
    <name type="scientific">Streptomonospora nanhaiensis</name>
    <dbReference type="NCBI Taxonomy" id="1323731"/>
    <lineage>
        <taxon>Bacteria</taxon>
        <taxon>Bacillati</taxon>
        <taxon>Actinomycetota</taxon>
        <taxon>Actinomycetes</taxon>
        <taxon>Streptosporangiales</taxon>
        <taxon>Nocardiopsidaceae</taxon>
        <taxon>Streptomonospora</taxon>
    </lineage>
</organism>
<dbReference type="PANTHER" id="PTHR43309:SF3">
    <property type="entry name" value="5-OXOPROLINASE SUBUNIT C"/>
    <property type="match status" value="1"/>
</dbReference>
<keyword evidence="1" id="KW-0547">Nucleotide-binding</keyword>
<gene>
    <name evidence="5" type="ORF">HNR12_000038</name>
</gene>
<dbReference type="GO" id="GO:0016787">
    <property type="term" value="F:hydrolase activity"/>
    <property type="evidence" value="ECO:0007669"/>
    <property type="project" value="UniProtKB-KW"/>
</dbReference>
<dbReference type="Proteomes" id="UP000575985">
    <property type="component" value="Unassembled WGS sequence"/>
</dbReference>
<accession>A0A853BGK9</accession>
<dbReference type="InterPro" id="IPR003778">
    <property type="entry name" value="CT_A_B"/>
</dbReference>
<feature type="domain" description="Carboxyltransferase" evidence="4">
    <location>
        <begin position="44"/>
        <end position="303"/>
    </location>
</feature>
<dbReference type="SUPFAM" id="SSF50891">
    <property type="entry name" value="Cyclophilin-like"/>
    <property type="match status" value="1"/>
</dbReference>
<evidence type="ECO:0000256" key="3">
    <source>
        <dbReference type="ARBA" id="ARBA00022840"/>
    </source>
</evidence>
<evidence type="ECO:0000256" key="1">
    <source>
        <dbReference type="ARBA" id="ARBA00022741"/>
    </source>
</evidence>
<dbReference type="NCBIfam" id="TIGR00724">
    <property type="entry name" value="urea_amlyse_rel"/>
    <property type="match status" value="1"/>
</dbReference>
<evidence type="ECO:0000313" key="6">
    <source>
        <dbReference type="Proteomes" id="UP000575985"/>
    </source>
</evidence>
<keyword evidence="2" id="KW-0378">Hydrolase</keyword>
<reference evidence="5 6" key="1">
    <citation type="submission" date="2020-07" db="EMBL/GenBank/DDBJ databases">
        <title>Sequencing the genomes of 1000 actinobacteria strains.</title>
        <authorList>
            <person name="Klenk H.-P."/>
        </authorList>
    </citation>
    <scope>NUCLEOTIDE SEQUENCE [LARGE SCALE GENOMIC DNA]</scope>
    <source>
        <strain evidence="5 6">DSM 45927</strain>
    </source>
</reference>
<sequence>MSTLAAPAEPTTPEEASAPMAAVEVLRTGMGTTVQDAGRHGHAHLGIGRSGAADAASYALANRLVANPDGAAALEVVLGGLRLRARGAVTVAVTGAPCPVTVDGRGAAVDTVLHLPDGAELELGIPATGLRSYVAVRGGIDVAPVLGSRSTDTLAGLGPPVPRPGAVLPVGPPPRALPAADWVAHPPVGAARMDLRVVLGPRADWFTDAAVEVLLHAEYEVTARSDRVGARLAGPALERREHGELPSEGMVPGSLQIPPDGDPVLFLTDHPVTGGYPVIAVVVAADVARAAQARPGTRLRFHL</sequence>
<evidence type="ECO:0000313" key="5">
    <source>
        <dbReference type="EMBL" id="NYI93761.1"/>
    </source>
</evidence>
<dbReference type="AlphaFoldDB" id="A0A853BGK9"/>
<dbReference type="Pfam" id="PF02626">
    <property type="entry name" value="CT_A_B"/>
    <property type="match status" value="1"/>
</dbReference>
<protein>
    <submittedName>
        <fullName evidence="5">Biotin-dependent carboxylase-like uncharacterized protein</fullName>
    </submittedName>
</protein>
<keyword evidence="3" id="KW-0067">ATP-binding</keyword>
<dbReference type="Gene3D" id="2.40.100.10">
    <property type="entry name" value="Cyclophilin-like"/>
    <property type="match status" value="1"/>
</dbReference>
<dbReference type="PANTHER" id="PTHR43309">
    <property type="entry name" value="5-OXOPROLINASE SUBUNIT C"/>
    <property type="match status" value="1"/>
</dbReference>
<proteinExistence type="predicted"/>
<dbReference type="InterPro" id="IPR029000">
    <property type="entry name" value="Cyclophilin-like_dom_sf"/>
</dbReference>
<keyword evidence="6" id="KW-1185">Reference proteome</keyword>
<evidence type="ECO:0000259" key="4">
    <source>
        <dbReference type="SMART" id="SM00797"/>
    </source>
</evidence>
<dbReference type="GO" id="GO:0005524">
    <property type="term" value="F:ATP binding"/>
    <property type="evidence" value="ECO:0007669"/>
    <property type="project" value="UniProtKB-KW"/>
</dbReference>
<dbReference type="EMBL" id="JACCFO010000001">
    <property type="protein sequence ID" value="NYI93761.1"/>
    <property type="molecule type" value="Genomic_DNA"/>
</dbReference>
<dbReference type="InterPro" id="IPR052708">
    <property type="entry name" value="PxpC"/>
</dbReference>